<reference evidence="2" key="1">
    <citation type="journal article" date="2023" name="Front. Plant Sci.">
        <title>Chromosomal-level genome assembly of Melastoma candidum provides insights into trichome evolution.</title>
        <authorList>
            <person name="Zhong Y."/>
            <person name="Wu W."/>
            <person name="Sun C."/>
            <person name="Zou P."/>
            <person name="Liu Y."/>
            <person name="Dai S."/>
            <person name="Zhou R."/>
        </authorList>
    </citation>
    <scope>NUCLEOTIDE SEQUENCE [LARGE SCALE GENOMIC DNA]</scope>
</reference>
<keyword evidence="2" id="KW-1185">Reference proteome</keyword>
<evidence type="ECO:0000313" key="2">
    <source>
        <dbReference type="Proteomes" id="UP001057402"/>
    </source>
</evidence>
<gene>
    <name evidence="1" type="ORF">MLD38_023075</name>
</gene>
<comment type="caution">
    <text evidence="1">The sequence shown here is derived from an EMBL/GenBank/DDBJ whole genome shotgun (WGS) entry which is preliminary data.</text>
</comment>
<sequence>MDSGGQGSIGSGVQNVVEYLQRMQGERGFYYAIQSAGSTSCGNIFWADESARFNYACFADTVVFDTTYKGSGYRVPFASFSGLNHHGQPVLFGSAVILDESESSLVWLLQTWLDAMSGRVPVSITTAPDGLIQTAVARVFPSTRHRFSKSVIFRETQDKLADICQLHPALEDEFRSCVDECATADEFESCWASLLDRYYVADNEWLKTVYNAREQWVPLYLRNTFFGDLGLNAITEGLNAFFEGYVDESTSFPALVKQYEMAVASWHEMELKADYETKNSTPVLKTPSPMERQAAGLFTRRIFLRFQEELVETLANPVMKIDELGSCTTYRVAKFGEEHKTCTVKFDSFEMKSSCSCRMFEYSGLVCRHILAAFRANNVLTLPLHYVLKRWTQDAKMGTMTMGRETEVSYAPGESLTSRCNNLRQRAIKFAEEGAKSIQIYNVAMEALQEAAKKVAAAKNIRCRGSAETGPLVNGGSEDLRAQTEDLLPQSPTVASTVRDEKEKQMQELTAELESTNRRCEVYRTNLLAILKDYEEQKLKLSVKMQNTRLRLKE</sequence>
<name>A0ACB9QQA7_9MYRT</name>
<dbReference type="EMBL" id="CM042885">
    <property type="protein sequence ID" value="KAI4367324.1"/>
    <property type="molecule type" value="Genomic_DNA"/>
</dbReference>
<dbReference type="Proteomes" id="UP001057402">
    <property type="component" value="Chromosome 6"/>
</dbReference>
<proteinExistence type="predicted"/>
<protein>
    <submittedName>
        <fullName evidence="1">Uncharacterized protein</fullName>
    </submittedName>
</protein>
<organism evidence="1 2">
    <name type="scientific">Melastoma candidum</name>
    <dbReference type="NCBI Taxonomy" id="119954"/>
    <lineage>
        <taxon>Eukaryota</taxon>
        <taxon>Viridiplantae</taxon>
        <taxon>Streptophyta</taxon>
        <taxon>Embryophyta</taxon>
        <taxon>Tracheophyta</taxon>
        <taxon>Spermatophyta</taxon>
        <taxon>Magnoliopsida</taxon>
        <taxon>eudicotyledons</taxon>
        <taxon>Gunneridae</taxon>
        <taxon>Pentapetalae</taxon>
        <taxon>rosids</taxon>
        <taxon>malvids</taxon>
        <taxon>Myrtales</taxon>
        <taxon>Melastomataceae</taxon>
        <taxon>Melastomatoideae</taxon>
        <taxon>Melastomateae</taxon>
        <taxon>Melastoma</taxon>
    </lineage>
</organism>
<accession>A0ACB9QQA7</accession>
<evidence type="ECO:0000313" key="1">
    <source>
        <dbReference type="EMBL" id="KAI4367324.1"/>
    </source>
</evidence>